<gene>
    <name evidence="2" type="ORF">DBRI00130_LOCUS3816</name>
</gene>
<keyword evidence="1" id="KW-0472">Membrane</keyword>
<sequence length="124" mass="13863">MPPLSEHTHLPSTVLPRKKEVKFSTALTSYLVFRFYDTGSFAFVAFSCAVVIIFFMQLFTKTTSRYLHCICQSAIFWFGNIAGDVNAPFISRYFLRFLGVGVRGGSSLSVFDDSNGAHHASRCC</sequence>
<protein>
    <submittedName>
        <fullName evidence="2">Uncharacterized protein</fullName>
    </submittedName>
</protein>
<reference evidence="2" key="1">
    <citation type="submission" date="2021-01" db="EMBL/GenBank/DDBJ databases">
        <authorList>
            <person name="Corre E."/>
            <person name="Pelletier E."/>
            <person name="Niang G."/>
            <person name="Scheremetjew M."/>
            <person name="Finn R."/>
            <person name="Kale V."/>
            <person name="Holt S."/>
            <person name="Cochrane G."/>
            <person name="Meng A."/>
            <person name="Brown T."/>
            <person name="Cohen L."/>
        </authorList>
    </citation>
    <scope>NUCLEOTIDE SEQUENCE</scope>
    <source>
        <strain evidence="2">GSO104</strain>
    </source>
</reference>
<organism evidence="2">
    <name type="scientific">Ditylum brightwellii</name>
    <dbReference type="NCBI Taxonomy" id="49249"/>
    <lineage>
        <taxon>Eukaryota</taxon>
        <taxon>Sar</taxon>
        <taxon>Stramenopiles</taxon>
        <taxon>Ochrophyta</taxon>
        <taxon>Bacillariophyta</taxon>
        <taxon>Mediophyceae</taxon>
        <taxon>Lithodesmiophycidae</taxon>
        <taxon>Lithodesmiales</taxon>
        <taxon>Lithodesmiaceae</taxon>
        <taxon>Ditylum</taxon>
    </lineage>
</organism>
<keyword evidence="1" id="KW-0812">Transmembrane</keyword>
<proteinExistence type="predicted"/>
<evidence type="ECO:0000313" key="2">
    <source>
        <dbReference type="EMBL" id="CAE4585701.1"/>
    </source>
</evidence>
<evidence type="ECO:0000256" key="1">
    <source>
        <dbReference type="SAM" id="Phobius"/>
    </source>
</evidence>
<accession>A0A7S4UI88</accession>
<feature type="transmembrane region" description="Helical" evidence="1">
    <location>
        <begin position="40"/>
        <end position="59"/>
    </location>
</feature>
<dbReference type="AlphaFoldDB" id="A0A7S4UI88"/>
<dbReference type="EMBL" id="HBNS01004711">
    <property type="protein sequence ID" value="CAE4585701.1"/>
    <property type="molecule type" value="Transcribed_RNA"/>
</dbReference>
<name>A0A7S4UI88_9STRA</name>
<keyword evidence="1" id="KW-1133">Transmembrane helix</keyword>